<reference evidence="32 33" key="1">
    <citation type="journal article" date="2008" name="Nature">
        <title>The Trichoplax genome and the nature of placozoans.</title>
        <authorList>
            <person name="Srivastava M."/>
            <person name="Begovic E."/>
            <person name="Chapman J."/>
            <person name="Putnam N.H."/>
            <person name="Hellsten U."/>
            <person name="Kawashima T."/>
            <person name="Kuo A."/>
            <person name="Mitros T."/>
            <person name="Salamov A."/>
            <person name="Carpenter M.L."/>
            <person name="Signorovitch A.Y."/>
            <person name="Moreno M.A."/>
            <person name="Kamm K."/>
            <person name="Grimwood J."/>
            <person name="Schmutz J."/>
            <person name="Shapiro H."/>
            <person name="Grigoriev I.V."/>
            <person name="Buss L.W."/>
            <person name="Schierwater B."/>
            <person name="Dellaporta S.L."/>
            <person name="Rokhsar D.S."/>
        </authorList>
    </citation>
    <scope>NUCLEOTIDE SEQUENCE [LARGE SCALE GENOMIC DNA]</scope>
    <source>
        <strain evidence="32 33">Grell-BS-1999</strain>
    </source>
</reference>
<dbReference type="Pfam" id="PF03062">
    <property type="entry name" value="MBOAT"/>
    <property type="match status" value="1"/>
</dbReference>
<comment type="catalytic activity">
    <reaction evidence="19">
        <text>1-O-(9Z-octadecyl)-3-(9Z-octadecenoyl)-glycerol + (9Z)-octadecenoyl-CoA = 1-O-(9Z-octadecenyl)-2,3-di-(9Z-octadecenoyl)glycerol + CoA</text>
        <dbReference type="Rhea" id="RHEA:55344"/>
        <dbReference type="ChEBI" id="CHEBI:57287"/>
        <dbReference type="ChEBI" id="CHEBI:57387"/>
        <dbReference type="ChEBI" id="CHEBI:138735"/>
        <dbReference type="ChEBI" id="CHEBI:197429"/>
    </reaction>
    <physiologicalReaction direction="left-to-right" evidence="19">
        <dbReference type="Rhea" id="RHEA:55345"/>
    </physiologicalReaction>
</comment>
<comment type="catalytic activity">
    <reaction evidence="26">
        <text>hexadecan-1-ol + hexadecanoyl-CoA = hexadecyl hexadecanoate + CoA</text>
        <dbReference type="Rhea" id="RHEA:38167"/>
        <dbReference type="ChEBI" id="CHEBI:16125"/>
        <dbReference type="ChEBI" id="CHEBI:57287"/>
        <dbReference type="ChEBI" id="CHEBI:57379"/>
        <dbReference type="ChEBI" id="CHEBI:75584"/>
    </reaction>
    <physiologicalReaction direction="left-to-right" evidence="26">
        <dbReference type="Rhea" id="RHEA:38168"/>
    </physiologicalReaction>
</comment>
<feature type="transmembrane region" description="Helical" evidence="31">
    <location>
        <begin position="379"/>
        <end position="397"/>
    </location>
</feature>
<dbReference type="InParanoid" id="B3RVG6"/>
<feature type="transmembrane region" description="Helical" evidence="31">
    <location>
        <begin position="21"/>
        <end position="43"/>
    </location>
</feature>
<dbReference type="GO" id="GO:0050252">
    <property type="term" value="F:retinol O-fatty-acyltransferase activity"/>
    <property type="evidence" value="ECO:0007669"/>
    <property type="project" value="UniProtKB-EC"/>
</dbReference>
<comment type="similarity">
    <text evidence="10 29">Belongs to the membrane-bound acyltransferase family. Sterol o-acyltransferase subfamily.</text>
</comment>
<dbReference type="PANTHER" id="PTHR10408">
    <property type="entry name" value="STEROL O-ACYLTRANSFERASE"/>
    <property type="match status" value="1"/>
</dbReference>
<dbReference type="HOGENOM" id="CLU_018190_0_0_1"/>
<name>B3RVG6_TRIAD</name>
<dbReference type="KEGG" id="tad:TRIADDRAFT_35841"/>
<evidence type="ECO:0000256" key="29">
    <source>
        <dbReference type="PIRNR" id="PIRNR000439"/>
    </source>
</evidence>
<evidence type="ECO:0000256" key="11">
    <source>
        <dbReference type="ARBA" id="ARBA00022679"/>
    </source>
</evidence>
<comment type="catalytic activity">
    <reaction evidence="28">
        <text>1,3-di-(9Z-octadecenoyl)-glycerol + (9Z)-octadecenoyl-CoA = 1,2,3-tri-(9Z-octadecenoyl)-glycerol + CoA</text>
        <dbReference type="Rhea" id="RHEA:38435"/>
        <dbReference type="ChEBI" id="CHEBI:53753"/>
        <dbReference type="ChEBI" id="CHEBI:57287"/>
        <dbReference type="ChEBI" id="CHEBI:57387"/>
        <dbReference type="ChEBI" id="CHEBI:75735"/>
    </reaction>
    <physiologicalReaction direction="left-to-right" evidence="28">
        <dbReference type="Rhea" id="RHEA:38436"/>
    </physiologicalReaction>
</comment>
<evidence type="ECO:0000256" key="10">
    <source>
        <dbReference type="ARBA" id="ARBA00009010"/>
    </source>
</evidence>
<comment type="catalytic activity">
    <reaction evidence="20">
        <text>1-O-(9Z-octadecenyl)-glycerol + (9Z)-octadecenoyl-CoA = 1-O-(9Z-octadecyl)-3-(9Z-octadecenoyl)-glycerol + CoA</text>
        <dbReference type="Rhea" id="RHEA:55340"/>
        <dbReference type="ChEBI" id="CHEBI:34116"/>
        <dbReference type="ChEBI" id="CHEBI:57287"/>
        <dbReference type="ChEBI" id="CHEBI:57387"/>
        <dbReference type="ChEBI" id="CHEBI:197429"/>
    </reaction>
    <physiologicalReaction direction="left-to-right" evidence="20">
        <dbReference type="Rhea" id="RHEA:55341"/>
    </physiologicalReaction>
</comment>
<evidence type="ECO:0000256" key="7">
    <source>
        <dbReference type="ARBA" id="ARBA00001764"/>
    </source>
</evidence>
<keyword evidence="14 31" id="KW-1133">Transmembrane helix</keyword>
<protein>
    <recommendedName>
        <fullName evidence="29">O-acyltransferase</fullName>
    </recommendedName>
</protein>
<evidence type="ECO:0000256" key="12">
    <source>
        <dbReference type="ARBA" id="ARBA00022692"/>
    </source>
</evidence>
<evidence type="ECO:0000256" key="6">
    <source>
        <dbReference type="ARBA" id="ARBA00001349"/>
    </source>
</evidence>
<feature type="transmembrane region" description="Helical" evidence="31">
    <location>
        <begin position="121"/>
        <end position="139"/>
    </location>
</feature>
<dbReference type="PIRSF" id="PIRSF000439">
    <property type="entry name" value="Oat_ACAT_DAG_ARE"/>
    <property type="match status" value="1"/>
</dbReference>
<dbReference type="UniPathway" id="UPA00230"/>
<dbReference type="GO" id="GO:0004144">
    <property type="term" value="F:diacylglycerol O-acyltransferase activity"/>
    <property type="evidence" value="ECO:0000318"/>
    <property type="project" value="GO_Central"/>
</dbReference>
<comment type="catalytic activity">
    <reaction evidence="3">
        <text>13-cis-retinol + hexadecanoyl-CoA = 13-cis-retinyl hexadecanoate + CoA</text>
        <dbReference type="Rhea" id="RHEA:55296"/>
        <dbReference type="ChEBI" id="CHEBI:45479"/>
        <dbReference type="ChEBI" id="CHEBI:57287"/>
        <dbReference type="ChEBI" id="CHEBI:57379"/>
        <dbReference type="ChEBI" id="CHEBI:138722"/>
    </reaction>
    <physiologicalReaction direction="left-to-right" evidence="3">
        <dbReference type="Rhea" id="RHEA:55297"/>
    </physiologicalReaction>
</comment>
<evidence type="ECO:0000256" key="30">
    <source>
        <dbReference type="PIRSR" id="PIRSR000439-1"/>
    </source>
</evidence>
<evidence type="ECO:0000256" key="24">
    <source>
        <dbReference type="ARBA" id="ARBA00048634"/>
    </source>
</evidence>
<dbReference type="FunCoup" id="B3RVG6">
    <property type="interactions" value="660"/>
</dbReference>
<dbReference type="GO" id="GO:0005789">
    <property type="term" value="C:endoplasmic reticulum membrane"/>
    <property type="evidence" value="ECO:0000318"/>
    <property type="project" value="GO_Central"/>
</dbReference>
<evidence type="ECO:0000256" key="8">
    <source>
        <dbReference type="ARBA" id="ARBA00004477"/>
    </source>
</evidence>
<dbReference type="CTD" id="6752743"/>
<sequence>MQDSYLHTGSGFQNYRGIINLAIVLLILSNMRVALDNLLKYGVLVDPTQWLEYLIRDPHNVRALALISFSNVMILTAYITELALSKSYIQESLGSALHFINSFFILIIPLVYVFVYQPTPIWSSLACSTYSMAFIKLISYKDVNRWCRKDKMSKKQKTPDVQNLVQYPNNLTLKDLYYFMFVPTLCYELNFPKTPYIRKNFLLRRIVELVLLLQLIMGLIQQWMIPAVVNSMQPFDEMDYYRMIERMLKLAIPNHFIWLLFFYCYFHSYLNILGEITYFGDRQFYLDWWNAETIPYFWRTWNIPVHRWATRHVYKPMLKAGFRNSQASTVVFLISAFFHEYLVSVPLRMFRLWSFIGMVAQIPLASVISRFLSGNYGNVAVWLSLILGQPIAILMYVHDYYLANAA</sequence>
<keyword evidence="11 29" id="KW-0808">Transferase</keyword>
<keyword evidence="15 29" id="KW-0472">Membrane</keyword>
<evidence type="ECO:0000256" key="25">
    <source>
        <dbReference type="ARBA" id="ARBA00048728"/>
    </source>
</evidence>
<dbReference type="RefSeq" id="XP_002112025.1">
    <property type="nucleotide sequence ID" value="XM_002111989.1"/>
</dbReference>
<comment type="catalytic activity">
    <reaction evidence="18">
        <text>1,2-di-(9Z-octadecenoyl)-sn-glycerol + (9Z)-octadecenoyl-CoA = 1,2,3-tri-(9Z-octadecenoyl)-glycerol + CoA</text>
        <dbReference type="Rhea" id="RHEA:38219"/>
        <dbReference type="ChEBI" id="CHEBI:52333"/>
        <dbReference type="ChEBI" id="CHEBI:53753"/>
        <dbReference type="ChEBI" id="CHEBI:57287"/>
        <dbReference type="ChEBI" id="CHEBI:57387"/>
    </reaction>
    <physiologicalReaction direction="left-to-right" evidence="18">
        <dbReference type="Rhea" id="RHEA:38220"/>
    </physiologicalReaction>
</comment>
<dbReference type="EMBL" id="DS985244">
    <property type="protein sequence ID" value="EDV25992.1"/>
    <property type="molecule type" value="Genomic_DNA"/>
</dbReference>
<comment type="catalytic activity">
    <reaction evidence="27">
        <text>1-(9Z-octadecenoyl)-glycerol + (9Z)-octadecenoyl-CoA = 1,2-di-(9Z-octadecenoyl)-glycerol + CoA</text>
        <dbReference type="Rhea" id="RHEA:37915"/>
        <dbReference type="ChEBI" id="CHEBI:52323"/>
        <dbReference type="ChEBI" id="CHEBI:57287"/>
        <dbReference type="ChEBI" id="CHEBI:57387"/>
        <dbReference type="ChEBI" id="CHEBI:75342"/>
    </reaction>
    <physiologicalReaction direction="left-to-right" evidence="27">
        <dbReference type="Rhea" id="RHEA:37916"/>
    </physiologicalReaction>
</comment>
<comment type="pathway">
    <text evidence="9">Lipid metabolism; glycerolipid metabolism.</text>
</comment>
<dbReference type="GeneID" id="6752743"/>
<comment type="catalytic activity">
    <reaction evidence="4">
        <text>hexadecane-1,2-diol + 2 hexadecanoyl-CoA = 1,2-O,O-dihexadecanoyl-1,2-hexadecanediol + 2 CoA</text>
        <dbReference type="Rhea" id="RHEA:38211"/>
        <dbReference type="ChEBI" id="CHEBI:57287"/>
        <dbReference type="ChEBI" id="CHEBI:57379"/>
        <dbReference type="ChEBI" id="CHEBI:75586"/>
        <dbReference type="ChEBI" id="CHEBI:75608"/>
    </reaction>
    <physiologicalReaction direction="left-to-right" evidence="4">
        <dbReference type="Rhea" id="RHEA:38212"/>
    </physiologicalReaction>
</comment>
<evidence type="ECO:0000256" key="19">
    <source>
        <dbReference type="ARBA" id="ARBA00047609"/>
    </source>
</evidence>
<evidence type="ECO:0000256" key="3">
    <source>
        <dbReference type="ARBA" id="ARBA00000895"/>
    </source>
</evidence>
<comment type="subcellular location">
    <subcellularLocation>
        <location evidence="8 29">Endoplasmic reticulum membrane</location>
        <topology evidence="8 29">Multi-pass membrane protein</topology>
    </subcellularLocation>
</comment>
<proteinExistence type="inferred from homology"/>
<evidence type="ECO:0000313" key="32">
    <source>
        <dbReference type="EMBL" id="EDV25992.1"/>
    </source>
</evidence>
<feature type="transmembrane region" description="Helical" evidence="31">
    <location>
        <begin position="256"/>
        <end position="274"/>
    </location>
</feature>
<accession>B3RVG6</accession>
<organism evidence="32 33">
    <name type="scientific">Trichoplax adhaerens</name>
    <name type="common">Trichoplax reptans</name>
    <dbReference type="NCBI Taxonomy" id="10228"/>
    <lineage>
        <taxon>Eukaryota</taxon>
        <taxon>Metazoa</taxon>
        <taxon>Placozoa</taxon>
        <taxon>Uniplacotomia</taxon>
        <taxon>Trichoplacea</taxon>
        <taxon>Trichoplacidae</taxon>
        <taxon>Trichoplax</taxon>
    </lineage>
</organism>
<evidence type="ECO:0000256" key="26">
    <source>
        <dbReference type="ARBA" id="ARBA00048907"/>
    </source>
</evidence>
<dbReference type="eggNOG" id="KOG0380">
    <property type="taxonomic scope" value="Eukaryota"/>
</dbReference>
<comment type="catalytic activity">
    <reaction evidence="1">
        <text>hexadecane-1,2-diol + hexadecanoyl-CoA = 2-hydroxyhexadecyl hexadecanoate + CoA</text>
        <dbReference type="Rhea" id="RHEA:38171"/>
        <dbReference type="ChEBI" id="CHEBI:57287"/>
        <dbReference type="ChEBI" id="CHEBI:57379"/>
        <dbReference type="ChEBI" id="CHEBI:75586"/>
        <dbReference type="ChEBI" id="CHEBI:75587"/>
    </reaction>
    <physiologicalReaction direction="left-to-right" evidence="1">
        <dbReference type="Rhea" id="RHEA:38172"/>
    </physiologicalReaction>
</comment>
<feature type="transmembrane region" description="Helical" evidence="31">
    <location>
        <begin position="96"/>
        <end position="115"/>
    </location>
</feature>
<evidence type="ECO:0000256" key="15">
    <source>
        <dbReference type="ARBA" id="ARBA00023136"/>
    </source>
</evidence>
<evidence type="ECO:0000256" key="21">
    <source>
        <dbReference type="ARBA" id="ARBA00048096"/>
    </source>
</evidence>
<dbReference type="PIRSF" id="PIRSF500231">
    <property type="entry name" value="Oat_dag"/>
    <property type="match status" value="1"/>
</dbReference>
<comment type="catalytic activity">
    <reaction evidence="25">
        <text>1,2-di-(9Z-octadecenoyl)-glycerol + (9Z)-octadecenoate + H(+) = 1,2,3-tri-(9Z-octadecenoyl)-glycerol + H2O</text>
        <dbReference type="Rhea" id="RHEA:38379"/>
        <dbReference type="ChEBI" id="CHEBI:15377"/>
        <dbReference type="ChEBI" id="CHEBI:15378"/>
        <dbReference type="ChEBI" id="CHEBI:30823"/>
        <dbReference type="ChEBI" id="CHEBI:52323"/>
        <dbReference type="ChEBI" id="CHEBI:53753"/>
    </reaction>
    <physiologicalReaction direction="left-to-right" evidence="25">
        <dbReference type="Rhea" id="RHEA:38380"/>
    </physiologicalReaction>
</comment>
<evidence type="ECO:0000256" key="28">
    <source>
        <dbReference type="ARBA" id="ARBA00049549"/>
    </source>
</evidence>
<dbReference type="Proteomes" id="UP000009022">
    <property type="component" value="Unassembled WGS sequence"/>
</dbReference>
<dbReference type="STRING" id="10228.B3RVG6"/>
<comment type="catalytic activity">
    <reaction evidence="23">
        <text>1-octadecanoyl-2-(5Z,8Z,11Z,14Z-eicosatetraenoyl)-sn-glycerol + (9Z)-octadecenoyl-CoA = 1-octadecanoyl-2-(5Z,8Z,11Z,14Z)-eicosatetraenoyl-3-(9Z)-octadecenoyl-sn-glycerol + CoA</text>
        <dbReference type="Rhea" id="RHEA:38307"/>
        <dbReference type="ChEBI" id="CHEBI:57287"/>
        <dbReference type="ChEBI" id="CHEBI:57387"/>
        <dbReference type="ChEBI" id="CHEBI:75728"/>
        <dbReference type="ChEBI" id="CHEBI:75729"/>
    </reaction>
    <physiologicalReaction direction="left-to-right" evidence="23">
        <dbReference type="Rhea" id="RHEA:38308"/>
    </physiologicalReaction>
</comment>
<dbReference type="GO" id="GO:0019432">
    <property type="term" value="P:triglyceride biosynthetic process"/>
    <property type="evidence" value="ECO:0000318"/>
    <property type="project" value="GO_Central"/>
</dbReference>
<comment type="catalytic activity">
    <reaction evidence="24">
        <text>an acyl-CoA + a 1,2-diacyl-sn-glycerol = a triacyl-sn-glycerol + CoA</text>
        <dbReference type="Rhea" id="RHEA:10868"/>
        <dbReference type="ChEBI" id="CHEBI:17815"/>
        <dbReference type="ChEBI" id="CHEBI:57287"/>
        <dbReference type="ChEBI" id="CHEBI:58342"/>
        <dbReference type="ChEBI" id="CHEBI:64615"/>
        <dbReference type="EC" id="2.3.1.20"/>
    </reaction>
    <physiologicalReaction direction="left-to-right" evidence="24">
        <dbReference type="Rhea" id="RHEA:10869"/>
    </physiologicalReaction>
</comment>
<evidence type="ECO:0000256" key="27">
    <source>
        <dbReference type="ARBA" id="ARBA00049168"/>
    </source>
</evidence>
<evidence type="ECO:0000256" key="18">
    <source>
        <dbReference type="ARBA" id="ARBA00047367"/>
    </source>
</evidence>
<keyword evidence="12 31" id="KW-0812">Transmembrane</keyword>
<evidence type="ECO:0000313" key="33">
    <source>
        <dbReference type="Proteomes" id="UP000009022"/>
    </source>
</evidence>
<evidence type="ECO:0000256" key="17">
    <source>
        <dbReference type="ARBA" id="ARBA00023610"/>
    </source>
</evidence>
<evidence type="ECO:0000256" key="5">
    <source>
        <dbReference type="ARBA" id="ARBA00001313"/>
    </source>
</evidence>
<evidence type="ECO:0000256" key="1">
    <source>
        <dbReference type="ARBA" id="ARBA00000174"/>
    </source>
</evidence>
<comment type="catalytic activity">
    <reaction evidence="5">
        <text>2-(9Z-octadecenoyl)-glycerol + hexadecanoyl-CoA = 1-hexadecanoyl-2-(9Z-octadecenoyl)-sn-glycerol + CoA</text>
        <dbReference type="Rhea" id="RHEA:38071"/>
        <dbReference type="ChEBI" id="CHEBI:57287"/>
        <dbReference type="ChEBI" id="CHEBI:57379"/>
        <dbReference type="ChEBI" id="CHEBI:73990"/>
        <dbReference type="ChEBI" id="CHEBI:75466"/>
    </reaction>
    <physiologicalReaction direction="left-to-right" evidence="5">
        <dbReference type="Rhea" id="RHEA:38072"/>
    </physiologicalReaction>
</comment>
<evidence type="ECO:0000256" key="4">
    <source>
        <dbReference type="ARBA" id="ARBA00001118"/>
    </source>
</evidence>
<comment type="catalytic activity">
    <reaction evidence="22">
        <text>2-(9Z-octadecenoyl)-glycerol + (9Z)-octadecenoyl-CoA = 1,2-di-(9Z-octadecenoyl)-sn-glycerol + CoA</text>
        <dbReference type="Rhea" id="RHEA:37911"/>
        <dbReference type="ChEBI" id="CHEBI:52333"/>
        <dbReference type="ChEBI" id="CHEBI:57287"/>
        <dbReference type="ChEBI" id="CHEBI:57387"/>
        <dbReference type="ChEBI" id="CHEBI:73990"/>
    </reaction>
    <physiologicalReaction direction="left-to-right" evidence="22">
        <dbReference type="Rhea" id="RHEA:37912"/>
    </physiologicalReaction>
</comment>
<evidence type="ECO:0000256" key="31">
    <source>
        <dbReference type="SAM" id="Phobius"/>
    </source>
</evidence>
<dbReference type="OMA" id="RCHDYRR"/>
<evidence type="ECO:0000256" key="13">
    <source>
        <dbReference type="ARBA" id="ARBA00022824"/>
    </source>
</evidence>
<comment type="catalytic activity">
    <reaction evidence="6">
        <text>1,2-di-(9Z-octadecenoyl)-sn-glycerol + hexadecanoyl-CoA = 1,2-di-(9Z)-octadecenoyl-3-hexadecanoyl-sn-glycerol + CoA</text>
        <dbReference type="Rhea" id="RHEA:38163"/>
        <dbReference type="ChEBI" id="CHEBI:52333"/>
        <dbReference type="ChEBI" id="CHEBI:57287"/>
        <dbReference type="ChEBI" id="CHEBI:57379"/>
        <dbReference type="ChEBI" id="CHEBI:75583"/>
    </reaction>
    <physiologicalReaction direction="left-to-right" evidence="6">
        <dbReference type="Rhea" id="RHEA:38164"/>
    </physiologicalReaction>
</comment>
<comment type="catalytic activity">
    <reaction evidence="21">
        <text>2,3-di-(9Z)-octadecenoyl-sn-glycerol + (9Z)-octadecenoyl-CoA = 1,2,3-tri-(9Z-octadecenoyl)-glycerol + CoA</text>
        <dbReference type="Rhea" id="RHEA:38439"/>
        <dbReference type="ChEBI" id="CHEBI:53753"/>
        <dbReference type="ChEBI" id="CHEBI:57287"/>
        <dbReference type="ChEBI" id="CHEBI:57387"/>
        <dbReference type="ChEBI" id="CHEBI:75824"/>
    </reaction>
    <physiologicalReaction direction="left-to-right" evidence="21">
        <dbReference type="Rhea" id="RHEA:38440"/>
    </physiologicalReaction>
</comment>
<evidence type="ECO:0000256" key="16">
    <source>
        <dbReference type="ARBA" id="ARBA00023315"/>
    </source>
</evidence>
<evidence type="ECO:0000256" key="2">
    <source>
        <dbReference type="ARBA" id="ARBA00000633"/>
    </source>
</evidence>
<comment type="catalytic activity">
    <reaction evidence="7">
        <text>all-trans-retinol + hexadecanoyl-CoA = all-trans-retinyl hexadecanoate + CoA</text>
        <dbReference type="Rhea" id="RHEA:38175"/>
        <dbReference type="ChEBI" id="CHEBI:17336"/>
        <dbReference type="ChEBI" id="CHEBI:17616"/>
        <dbReference type="ChEBI" id="CHEBI:57287"/>
        <dbReference type="ChEBI" id="CHEBI:57379"/>
    </reaction>
    <physiologicalReaction direction="left-to-right" evidence="7">
        <dbReference type="Rhea" id="RHEA:38176"/>
    </physiologicalReaction>
</comment>
<feature type="transmembrane region" description="Helical" evidence="31">
    <location>
        <begin position="320"/>
        <end position="338"/>
    </location>
</feature>
<feature type="transmembrane region" description="Helical" evidence="31">
    <location>
        <begin position="350"/>
        <end position="372"/>
    </location>
</feature>
<evidence type="ECO:0000256" key="22">
    <source>
        <dbReference type="ARBA" id="ARBA00048135"/>
    </source>
</evidence>
<feature type="transmembrane region" description="Helical" evidence="31">
    <location>
        <begin position="63"/>
        <end position="84"/>
    </location>
</feature>
<keyword evidence="33" id="KW-1185">Reference proteome</keyword>
<dbReference type="InterPro" id="IPR004299">
    <property type="entry name" value="MBOAT_fam"/>
</dbReference>
<dbReference type="InterPro" id="IPR014371">
    <property type="entry name" value="Oat_ACAT_DAG_ARE"/>
</dbReference>
<evidence type="ECO:0000256" key="23">
    <source>
        <dbReference type="ARBA" id="ARBA00048614"/>
    </source>
</evidence>
<gene>
    <name evidence="32" type="ORF">TRIADDRAFT_35841</name>
</gene>
<dbReference type="PhylomeDB" id="B3RVG6"/>
<dbReference type="InterPro" id="IPR027251">
    <property type="entry name" value="Diacylglycerol_acylTrfase1"/>
</dbReference>
<comment type="subunit">
    <text evidence="17">Homodimer or homotetramer; both forms have similar enzymatic activities.</text>
</comment>
<feature type="active site" evidence="30">
    <location>
        <position position="339"/>
    </location>
</feature>
<comment type="catalytic activity">
    <reaction evidence="2">
        <text>all-trans-retinol + an acyl-CoA = an all-trans-retinyl ester + CoA</text>
        <dbReference type="Rhea" id="RHEA:11488"/>
        <dbReference type="ChEBI" id="CHEBI:17336"/>
        <dbReference type="ChEBI" id="CHEBI:57287"/>
        <dbReference type="ChEBI" id="CHEBI:58342"/>
        <dbReference type="ChEBI" id="CHEBI:63410"/>
        <dbReference type="EC" id="2.3.1.76"/>
    </reaction>
    <physiologicalReaction direction="left-to-right" evidence="2">
        <dbReference type="Rhea" id="RHEA:11489"/>
    </physiologicalReaction>
</comment>
<dbReference type="OrthoDB" id="10039049at2759"/>
<evidence type="ECO:0000256" key="14">
    <source>
        <dbReference type="ARBA" id="ARBA00022989"/>
    </source>
</evidence>
<feature type="transmembrane region" description="Helical" evidence="31">
    <location>
        <begin position="206"/>
        <end position="225"/>
    </location>
</feature>
<dbReference type="PANTHER" id="PTHR10408:SF7">
    <property type="entry name" value="DIACYLGLYCEROL O-ACYLTRANSFERASE 1"/>
    <property type="match status" value="1"/>
</dbReference>
<dbReference type="AlphaFoldDB" id="B3RVG6"/>
<keyword evidence="16 29" id="KW-0012">Acyltransferase</keyword>
<evidence type="ECO:0000256" key="9">
    <source>
        <dbReference type="ARBA" id="ARBA00005175"/>
    </source>
</evidence>
<keyword evidence="13 29" id="KW-0256">Endoplasmic reticulum</keyword>
<evidence type="ECO:0000256" key="20">
    <source>
        <dbReference type="ARBA" id="ARBA00047807"/>
    </source>
</evidence>